<organism evidence="2 3">
    <name type="scientific">Exophiala spinifera</name>
    <dbReference type="NCBI Taxonomy" id="91928"/>
    <lineage>
        <taxon>Eukaryota</taxon>
        <taxon>Fungi</taxon>
        <taxon>Dikarya</taxon>
        <taxon>Ascomycota</taxon>
        <taxon>Pezizomycotina</taxon>
        <taxon>Eurotiomycetes</taxon>
        <taxon>Chaetothyriomycetidae</taxon>
        <taxon>Chaetothyriales</taxon>
        <taxon>Herpotrichiellaceae</taxon>
        <taxon>Exophiala</taxon>
    </lineage>
</organism>
<dbReference type="GeneID" id="27334569"/>
<proteinExistence type="predicted"/>
<feature type="region of interest" description="Disordered" evidence="1">
    <location>
        <begin position="294"/>
        <end position="331"/>
    </location>
</feature>
<evidence type="ECO:0000256" key="1">
    <source>
        <dbReference type="SAM" id="MobiDB-lite"/>
    </source>
</evidence>
<dbReference type="AlphaFoldDB" id="A0A0D1ZPF9"/>
<feature type="region of interest" description="Disordered" evidence="1">
    <location>
        <begin position="98"/>
        <end position="119"/>
    </location>
</feature>
<accession>A0A0D1ZPF9</accession>
<evidence type="ECO:0000313" key="2">
    <source>
        <dbReference type="EMBL" id="KIW14702.1"/>
    </source>
</evidence>
<dbReference type="VEuPathDB" id="FungiDB:PV08_07486"/>
<dbReference type="EMBL" id="KN847496">
    <property type="protein sequence ID" value="KIW14702.1"/>
    <property type="molecule type" value="Genomic_DNA"/>
</dbReference>
<keyword evidence="3" id="KW-1185">Reference proteome</keyword>
<dbReference type="OrthoDB" id="5296287at2759"/>
<gene>
    <name evidence="2" type="ORF">PV08_07486</name>
</gene>
<sequence>MKLDGRRKHAYEAAEIQYRQQFILDALLRSIKYNDITLVQGLVEAIRDGRPLLEIAHLFQDNIKSLQHKMLAHDQKITISDLISLSLTCLSDSDFRPHGNSKLSSIQQQHHRESRPKAPSFERAEDMIYHGRASAKLIPKEQLGAVDAASTPRHIPSASAKRRRLKAASKIARSTLRVSSPEVSSAPRHCDPPPVPGPLSASQYFPGVSGWPVETCPLPSQSYPDQEQVYVLPGQPIFAPPYDHIPQRYTGPWSYTPSFPTPEENSLRMHYLDGQLSTPCLDFCNSSPQVSQISPGYEFSANPPSSQQEFQGHGCPATADGWPNQTWVGHK</sequence>
<protein>
    <submittedName>
        <fullName evidence="2">Uncharacterized protein</fullName>
    </submittedName>
</protein>
<reference evidence="2 3" key="1">
    <citation type="submission" date="2015-01" db="EMBL/GenBank/DDBJ databases">
        <title>The Genome Sequence of Exophiala spinifera CBS89968.</title>
        <authorList>
            <consortium name="The Broad Institute Genomics Platform"/>
            <person name="Cuomo C."/>
            <person name="de Hoog S."/>
            <person name="Gorbushina A."/>
            <person name="Stielow B."/>
            <person name="Teixiera M."/>
            <person name="Abouelleil A."/>
            <person name="Chapman S.B."/>
            <person name="Priest M."/>
            <person name="Young S.K."/>
            <person name="Wortman J."/>
            <person name="Nusbaum C."/>
            <person name="Birren B."/>
        </authorList>
    </citation>
    <scope>NUCLEOTIDE SEQUENCE [LARGE SCALE GENOMIC DNA]</scope>
    <source>
        <strain evidence="2 3">CBS 89968</strain>
    </source>
</reference>
<dbReference type="HOGENOM" id="CLU_839469_0_0_1"/>
<evidence type="ECO:0000313" key="3">
    <source>
        <dbReference type="Proteomes" id="UP000053328"/>
    </source>
</evidence>
<dbReference type="RefSeq" id="XP_016234918.1">
    <property type="nucleotide sequence ID" value="XM_016381816.1"/>
</dbReference>
<name>A0A0D1ZPF9_9EURO</name>
<dbReference type="Proteomes" id="UP000053328">
    <property type="component" value="Unassembled WGS sequence"/>
</dbReference>